<evidence type="ECO:0000259" key="1">
    <source>
        <dbReference type="Pfam" id="PF14577"/>
    </source>
</evidence>
<gene>
    <name evidence="2" type="ORF">Pyn_23905</name>
</gene>
<reference evidence="2 3" key="1">
    <citation type="submission" date="2018-02" db="EMBL/GenBank/DDBJ databases">
        <title>Draft genome of wild Prunus yedoensis var. nudiflora.</title>
        <authorList>
            <person name="Baek S."/>
            <person name="Kim J.-H."/>
            <person name="Choi K."/>
            <person name="Kim G.-B."/>
            <person name="Cho A."/>
            <person name="Jang H."/>
            <person name="Shin C.-H."/>
            <person name="Yu H.-J."/>
            <person name="Mun J.-H."/>
        </authorList>
    </citation>
    <scope>NUCLEOTIDE SEQUENCE [LARGE SCALE GENOMIC DNA]</scope>
    <source>
        <strain evidence="3">cv. Jeju island</strain>
        <tissue evidence="2">Leaf</tissue>
    </source>
</reference>
<name>A0A314YA15_PRUYE</name>
<dbReference type="Proteomes" id="UP000250321">
    <property type="component" value="Unassembled WGS sequence"/>
</dbReference>
<keyword evidence="3" id="KW-1185">Reference proteome</keyword>
<dbReference type="STRING" id="2094558.A0A314YA15"/>
<protein>
    <submittedName>
        <fullName evidence="2">Protein SIEVE ELEMENT OCCLUSION A</fullName>
    </submittedName>
</protein>
<dbReference type="InterPro" id="IPR039299">
    <property type="entry name" value="SEOA"/>
</dbReference>
<proteinExistence type="predicted"/>
<sequence>MSIIQTEKLSHTLEWSIIWFFWVRLESMWQSKGQLLSEQSKTHFRTDNLKNDPIMQGIISMLSFGSSDRGWAVIGIPSANMSKANGEHMLKSLKEFDAWKIRASDVGFTPALNEHLEGVYKQAPHHCTNLILPATGIMPETVACAECGRLMERFSMFRCCTD</sequence>
<dbReference type="PANTHER" id="PTHR33232:SF20">
    <property type="entry name" value="PROTEIN SIEVE ELEMENT OCCLUSION B-LIKE"/>
    <property type="match status" value="1"/>
</dbReference>
<dbReference type="GO" id="GO:0010088">
    <property type="term" value="P:phloem development"/>
    <property type="evidence" value="ECO:0007669"/>
    <property type="project" value="InterPro"/>
</dbReference>
<feature type="domain" description="Sieve element occlusion C-terminal" evidence="1">
    <location>
        <begin position="2"/>
        <end position="161"/>
    </location>
</feature>
<dbReference type="EMBL" id="PJQY01001124">
    <property type="protein sequence ID" value="PQQ05205.1"/>
    <property type="molecule type" value="Genomic_DNA"/>
</dbReference>
<dbReference type="Pfam" id="PF14577">
    <property type="entry name" value="SEO_C"/>
    <property type="match status" value="1"/>
</dbReference>
<dbReference type="AlphaFoldDB" id="A0A314YA15"/>
<evidence type="ECO:0000313" key="3">
    <source>
        <dbReference type="Proteomes" id="UP000250321"/>
    </source>
</evidence>
<dbReference type="InterPro" id="IPR027944">
    <property type="entry name" value="SEO_C"/>
</dbReference>
<organism evidence="2 3">
    <name type="scientific">Prunus yedoensis var. nudiflora</name>
    <dbReference type="NCBI Taxonomy" id="2094558"/>
    <lineage>
        <taxon>Eukaryota</taxon>
        <taxon>Viridiplantae</taxon>
        <taxon>Streptophyta</taxon>
        <taxon>Embryophyta</taxon>
        <taxon>Tracheophyta</taxon>
        <taxon>Spermatophyta</taxon>
        <taxon>Magnoliopsida</taxon>
        <taxon>eudicotyledons</taxon>
        <taxon>Gunneridae</taxon>
        <taxon>Pentapetalae</taxon>
        <taxon>rosids</taxon>
        <taxon>fabids</taxon>
        <taxon>Rosales</taxon>
        <taxon>Rosaceae</taxon>
        <taxon>Amygdaloideae</taxon>
        <taxon>Amygdaleae</taxon>
        <taxon>Prunus</taxon>
    </lineage>
</organism>
<dbReference type="OrthoDB" id="1854460at2759"/>
<comment type="caution">
    <text evidence="2">The sequence shown here is derived from an EMBL/GenBank/DDBJ whole genome shotgun (WGS) entry which is preliminary data.</text>
</comment>
<accession>A0A314YA15</accession>
<dbReference type="PANTHER" id="PTHR33232">
    <property type="entry name" value="PROTEIN SIEVE ELEMENT OCCLUSION B-LIKE"/>
    <property type="match status" value="1"/>
</dbReference>
<evidence type="ECO:0000313" key="2">
    <source>
        <dbReference type="EMBL" id="PQQ05205.1"/>
    </source>
</evidence>